<gene>
    <name evidence="4" type="ORF">J4H85_12750</name>
</gene>
<feature type="region of interest" description="Disordered" evidence="2">
    <location>
        <begin position="160"/>
        <end position="262"/>
    </location>
</feature>
<feature type="compositionally biased region" description="Basic and acidic residues" evidence="2">
    <location>
        <begin position="231"/>
        <end position="249"/>
    </location>
</feature>
<evidence type="ECO:0000313" key="4">
    <source>
        <dbReference type="EMBL" id="MBO2990866.1"/>
    </source>
</evidence>
<dbReference type="RefSeq" id="WP_208240171.1">
    <property type="nucleotide sequence ID" value="NZ_BAAAQU010000002.1"/>
</dbReference>
<dbReference type="EMBL" id="JAGFBF010000005">
    <property type="protein sequence ID" value="MBO2990866.1"/>
    <property type="molecule type" value="Genomic_DNA"/>
</dbReference>
<protein>
    <recommendedName>
        <fullName evidence="6">Tetratricopeptide repeat protein</fullName>
    </recommendedName>
</protein>
<name>A0A939TL20_9MICO</name>
<dbReference type="Gene3D" id="1.25.40.10">
    <property type="entry name" value="Tetratricopeptide repeat domain"/>
    <property type="match status" value="1"/>
</dbReference>
<feature type="compositionally biased region" description="Basic and acidic residues" evidence="2">
    <location>
        <begin position="173"/>
        <end position="189"/>
    </location>
</feature>
<proteinExistence type="predicted"/>
<feature type="repeat" description="TPR" evidence="1">
    <location>
        <begin position="82"/>
        <end position="115"/>
    </location>
</feature>
<sequence>MSGEPMTAMQELLARNRTRRRVRFWSGIAAIPIAVVALLLVAKLLSMVIFAQQAMRAFAAEDAEGTVAAAQWQQPLNWFEPYKAHFNRGTGLAETGDLDGARQALERAVPLAPGLEVCAVRYNLATVVERQGDVATEDGDAAAGQDLYREALGILAENPEECRTDAADPESPDPERSTPESIDELERRILAKLQQDPPQEEQPDDGSENPEDSEQEPPEADEGPSDSQLEELERKLEEGERERQEREQGSSDGAPGGTDRPW</sequence>
<evidence type="ECO:0000256" key="3">
    <source>
        <dbReference type="SAM" id="Phobius"/>
    </source>
</evidence>
<feature type="compositionally biased region" description="Acidic residues" evidence="2">
    <location>
        <begin position="198"/>
        <end position="230"/>
    </location>
</feature>
<keyword evidence="5" id="KW-1185">Reference proteome</keyword>
<keyword evidence="3" id="KW-1133">Transmembrane helix</keyword>
<keyword evidence="3" id="KW-0472">Membrane</keyword>
<dbReference type="PROSITE" id="PS50005">
    <property type="entry name" value="TPR"/>
    <property type="match status" value="1"/>
</dbReference>
<dbReference type="AlphaFoldDB" id="A0A939TL20"/>
<dbReference type="Proteomes" id="UP000668403">
    <property type="component" value="Unassembled WGS sequence"/>
</dbReference>
<dbReference type="SUPFAM" id="SSF48452">
    <property type="entry name" value="TPR-like"/>
    <property type="match status" value="1"/>
</dbReference>
<evidence type="ECO:0000256" key="1">
    <source>
        <dbReference type="PROSITE-ProRule" id="PRU00339"/>
    </source>
</evidence>
<accession>A0A939TL20</accession>
<comment type="caution">
    <text evidence="4">The sequence shown here is derived from an EMBL/GenBank/DDBJ whole genome shotgun (WGS) entry which is preliminary data.</text>
</comment>
<feature type="transmembrane region" description="Helical" evidence="3">
    <location>
        <begin position="24"/>
        <end position="50"/>
    </location>
</feature>
<dbReference type="InterPro" id="IPR011990">
    <property type="entry name" value="TPR-like_helical_dom_sf"/>
</dbReference>
<organism evidence="4 5">
    <name type="scientific">Leucobacter tardus</name>
    <dbReference type="NCBI Taxonomy" id="501483"/>
    <lineage>
        <taxon>Bacteria</taxon>
        <taxon>Bacillati</taxon>
        <taxon>Actinomycetota</taxon>
        <taxon>Actinomycetes</taxon>
        <taxon>Micrococcales</taxon>
        <taxon>Microbacteriaceae</taxon>
        <taxon>Leucobacter</taxon>
    </lineage>
</organism>
<keyword evidence="1" id="KW-0802">TPR repeat</keyword>
<evidence type="ECO:0008006" key="6">
    <source>
        <dbReference type="Google" id="ProtNLM"/>
    </source>
</evidence>
<evidence type="ECO:0000256" key="2">
    <source>
        <dbReference type="SAM" id="MobiDB-lite"/>
    </source>
</evidence>
<reference evidence="4" key="1">
    <citation type="submission" date="2021-03" db="EMBL/GenBank/DDBJ databases">
        <title>Leucobacter chromiisoli sp. nov., isolated from chromium-containing soil of chemical plant.</title>
        <authorList>
            <person name="Xu Z."/>
        </authorList>
    </citation>
    <scope>NUCLEOTIDE SEQUENCE</scope>
    <source>
        <strain evidence="4">K 70/01</strain>
    </source>
</reference>
<evidence type="ECO:0000313" key="5">
    <source>
        <dbReference type="Proteomes" id="UP000668403"/>
    </source>
</evidence>
<dbReference type="InterPro" id="IPR019734">
    <property type="entry name" value="TPR_rpt"/>
</dbReference>
<keyword evidence="3" id="KW-0812">Transmembrane</keyword>